<evidence type="ECO:0000313" key="2">
    <source>
        <dbReference type="Proteomes" id="UP000515151"/>
    </source>
</evidence>
<gene>
    <name evidence="3" type="primary">LOC116199206</name>
</gene>
<reference evidence="3" key="2">
    <citation type="submission" date="2025-08" db="UniProtKB">
        <authorList>
            <consortium name="RefSeq"/>
        </authorList>
    </citation>
    <scope>IDENTIFICATION</scope>
    <source>
        <tissue evidence="3">Leaf</tissue>
    </source>
</reference>
<evidence type="ECO:0000256" key="1">
    <source>
        <dbReference type="SAM" id="Phobius"/>
    </source>
</evidence>
<organism evidence="2 3">
    <name type="scientific">Punica granatum</name>
    <name type="common">Pomegranate</name>
    <dbReference type="NCBI Taxonomy" id="22663"/>
    <lineage>
        <taxon>Eukaryota</taxon>
        <taxon>Viridiplantae</taxon>
        <taxon>Streptophyta</taxon>
        <taxon>Embryophyta</taxon>
        <taxon>Tracheophyta</taxon>
        <taxon>Spermatophyta</taxon>
        <taxon>Magnoliopsida</taxon>
        <taxon>eudicotyledons</taxon>
        <taxon>Gunneridae</taxon>
        <taxon>Pentapetalae</taxon>
        <taxon>rosids</taxon>
        <taxon>malvids</taxon>
        <taxon>Myrtales</taxon>
        <taxon>Lythraceae</taxon>
        <taxon>Punica</taxon>
    </lineage>
</organism>
<feature type="transmembrane region" description="Helical" evidence="1">
    <location>
        <begin position="119"/>
        <end position="141"/>
    </location>
</feature>
<dbReference type="GeneID" id="116199206"/>
<keyword evidence="2" id="KW-1185">Reference proteome</keyword>
<reference evidence="2" key="1">
    <citation type="journal article" date="2020" name="Plant Biotechnol. J.">
        <title>The pomegranate (Punica granatum L.) draft genome dissects genetic divergence between soft- and hard-seeded cultivars.</title>
        <authorList>
            <person name="Luo X."/>
            <person name="Li H."/>
            <person name="Wu Z."/>
            <person name="Yao W."/>
            <person name="Zhao P."/>
            <person name="Cao D."/>
            <person name="Yu H."/>
            <person name="Li K."/>
            <person name="Poudel K."/>
            <person name="Zhao D."/>
            <person name="Zhang F."/>
            <person name="Xia X."/>
            <person name="Chen L."/>
            <person name="Wang Q."/>
            <person name="Jing D."/>
            <person name="Cao S."/>
        </authorList>
    </citation>
    <scope>NUCLEOTIDE SEQUENCE [LARGE SCALE GENOMIC DNA]</scope>
    <source>
        <strain evidence="2">cv. Tunisia</strain>
    </source>
</reference>
<keyword evidence="1" id="KW-1133">Transmembrane helix</keyword>
<dbReference type="AlphaFoldDB" id="A0A6P8CV47"/>
<sequence>MPLLQFMATTPLIFSTSQSCSFGGLLVSFVGPAAFSFLAADPSHPRPHEHYHQLIPSLGHPRLGEGKKKGTTTAASPPLFELLGFAPTAVVLELPPPAAHLVVQWFLSCLHQASKLSPISLSILVLLLGVSLWVYVIYLSLCSPFVSICSNQPRSSSSHSQPSLQEIYGLTRRRRGDLPRLRLSPDLKAASICGSQGSSEPAHPENLLGLRINLHFSIMR</sequence>
<dbReference type="RefSeq" id="XP_031385351.1">
    <property type="nucleotide sequence ID" value="XM_031529491.1"/>
</dbReference>
<evidence type="ECO:0000313" key="3">
    <source>
        <dbReference type="RefSeq" id="XP_031385351.1"/>
    </source>
</evidence>
<keyword evidence="1" id="KW-0472">Membrane</keyword>
<accession>A0A6P8CV47</accession>
<proteinExistence type="predicted"/>
<keyword evidence="1" id="KW-0812">Transmembrane</keyword>
<name>A0A6P8CV47_PUNGR</name>
<protein>
    <submittedName>
        <fullName evidence="3">Uncharacterized protein LOC116199206</fullName>
    </submittedName>
</protein>
<dbReference type="Proteomes" id="UP000515151">
    <property type="component" value="Chromosome 3"/>
</dbReference>